<dbReference type="Proteomes" id="UP000054466">
    <property type="component" value="Unassembled WGS sequence"/>
</dbReference>
<dbReference type="OrthoDB" id="4524041at2759"/>
<dbReference type="VEuPathDB" id="FungiDB:PV07_00939"/>
<dbReference type="PANTHER" id="PTHR37490">
    <property type="entry name" value="EXPRESSED PROTEIN"/>
    <property type="match status" value="1"/>
</dbReference>
<keyword evidence="2" id="KW-1185">Reference proteome</keyword>
<dbReference type="Pfam" id="PF11913">
    <property type="entry name" value="DUF3431"/>
    <property type="match status" value="1"/>
</dbReference>
<name>A0A0D2CSI6_9EURO</name>
<dbReference type="PANTHER" id="PTHR37490:SF2">
    <property type="match status" value="1"/>
</dbReference>
<sequence>MSMNRRHARILQTIIGAILLSLGVCYLVTEHSAQAKAQYVGEEPVSAPDADTAPTVVFVCTSRDDTSWIERDFSFFLPRSRRIVYVADDTSAPFHPPLNHGNEAMSYLTFLIDHYEALPPVAVFLHCHRTTYHNNVRFDNQTAPQVQRMNYSHVHKHGYVNLLCDENGWPSSSCDVAHGASFPLSRFRESEADFRRLVPSRVKRSFIAQMNYILNNVLPDQKLPAVIGAPRGAQFALAREAARRVPLETLHWLRQWVIDSAGHLDGHFVGQVLENLWHVIFLGAANGVLCPSEDICYCDLYGLCD</sequence>
<dbReference type="EMBL" id="KN847040">
    <property type="protein sequence ID" value="KIW34143.1"/>
    <property type="molecule type" value="Genomic_DNA"/>
</dbReference>
<evidence type="ECO:0008006" key="3">
    <source>
        <dbReference type="Google" id="ProtNLM"/>
    </source>
</evidence>
<evidence type="ECO:0000313" key="2">
    <source>
        <dbReference type="Proteomes" id="UP000054466"/>
    </source>
</evidence>
<dbReference type="HOGENOM" id="CLU_031559_3_0_1"/>
<accession>A0A0D2CSI6</accession>
<proteinExistence type="predicted"/>
<dbReference type="InterPro" id="IPR021838">
    <property type="entry name" value="DUF3431"/>
</dbReference>
<organism evidence="1 2">
    <name type="scientific">Cladophialophora immunda</name>
    <dbReference type="NCBI Taxonomy" id="569365"/>
    <lineage>
        <taxon>Eukaryota</taxon>
        <taxon>Fungi</taxon>
        <taxon>Dikarya</taxon>
        <taxon>Ascomycota</taxon>
        <taxon>Pezizomycotina</taxon>
        <taxon>Eurotiomycetes</taxon>
        <taxon>Chaetothyriomycetidae</taxon>
        <taxon>Chaetothyriales</taxon>
        <taxon>Herpotrichiellaceae</taxon>
        <taxon>Cladophialophora</taxon>
    </lineage>
</organism>
<dbReference type="RefSeq" id="XP_016254359.1">
    <property type="nucleotide sequence ID" value="XM_016387431.1"/>
</dbReference>
<gene>
    <name evidence="1" type="ORF">PV07_00939</name>
</gene>
<dbReference type="STRING" id="569365.A0A0D2CSI6"/>
<protein>
    <recommendedName>
        <fullName evidence="3">DUF3431 domain-containing protein</fullName>
    </recommendedName>
</protein>
<dbReference type="GeneID" id="27340133"/>
<evidence type="ECO:0000313" key="1">
    <source>
        <dbReference type="EMBL" id="KIW34143.1"/>
    </source>
</evidence>
<reference evidence="1 2" key="1">
    <citation type="submission" date="2015-01" db="EMBL/GenBank/DDBJ databases">
        <title>The Genome Sequence of Cladophialophora immunda CBS83496.</title>
        <authorList>
            <consortium name="The Broad Institute Genomics Platform"/>
            <person name="Cuomo C."/>
            <person name="de Hoog S."/>
            <person name="Gorbushina A."/>
            <person name="Stielow B."/>
            <person name="Teixiera M."/>
            <person name="Abouelleil A."/>
            <person name="Chapman S.B."/>
            <person name="Priest M."/>
            <person name="Young S.K."/>
            <person name="Wortman J."/>
            <person name="Nusbaum C."/>
            <person name="Birren B."/>
        </authorList>
    </citation>
    <scope>NUCLEOTIDE SEQUENCE [LARGE SCALE GENOMIC DNA]</scope>
    <source>
        <strain evidence="1 2">CBS 83496</strain>
    </source>
</reference>
<dbReference type="AlphaFoldDB" id="A0A0D2CSI6"/>